<evidence type="ECO:0000313" key="2">
    <source>
        <dbReference type="EMBL" id="KKO09758.1"/>
    </source>
</evidence>
<feature type="domain" description="Ferritin-like diiron" evidence="1">
    <location>
        <begin position="173"/>
        <end position="243"/>
    </location>
</feature>
<dbReference type="EMBL" id="LAZR01000006">
    <property type="protein sequence ID" value="KKO09758.1"/>
    <property type="molecule type" value="Genomic_DNA"/>
</dbReference>
<dbReference type="InterPro" id="IPR009040">
    <property type="entry name" value="Ferritin-like_diiron"/>
</dbReference>
<protein>
    <recommendedName>
        <fullName evidence="1">Ferritin-like diiron domain-containing protein</fullName>
    </recommendedName>
</protein>
<dbReference type="Gene3D" id="1.20.1260.10">
    <property type="match status" value="1"/>
</dbReference>
<name>A0A0F9WBL1_9ZZZZ</name>
<evidence type="ECO:0000259" key="1">
    <source>
        <dbReference type="PROSITE" id="PS50905"/>
    </source>
</evidence>
<dbReference type="Pfam" id="PF05974">
    <property type="entry name" value="DUF892"/>
    <property type="match status" value="1"/>
</dbReference>
<accession>A0A0F9WBL1</accession>
<sequence>MANSAKLGHNMTGAQMSPKDTKTMVEIVKRYSADVPGNASDLMNARREMAGEAGRVGSVPVPGSAKGMLKSTFEKMMGKNPEVLIDKLGERLAYERTGVRLYEAMIAKVQALDTGKGADPDLLATLQKIRNEEEEHFHLLVWAVEKLGADPTAVTPSADVAGVIALGVMQVLTDPRTNISHGMNALLTVELADNAAWELLIEMAESAGQKDIAKAFEKAFAQEEKHLATIKSLMRQDQLKQLS</sequence>
<dbReference type="InterPro" id="IPR009078">
    <property type="entry name" value="Ferritin-like_SF"/>
</dbReference>
<dbReference type="InterPro" id="IPR010287">
    <property type="entry name" value="DUF892_YciF-like"/>
</dbReference>
<dbReference type="InterPro" id="IPR012347">
    <property type="entry name" value="Ferritin-like"/>
</dbReference>
<proteinExistence type="predicted"/>
<comment type="caution">
    <text evidence="2">The sequence shown here is derived from an EMBL/GenBank/DDBJ whole genome shotgun (WGS) entry which is preliminary data.</text>
</comment>
<dbReference type="AlphaFoldDB" id="A0A0F9WBL1"/>
<organism evidence="2">
    <name type="scientific">marine sediment metagenome</name>
    <dbReference type="NCBI Taxonomy" id="412755"/>
    <lineage>
        <taxon>unclassified sequences</taxon>
        <taxon>metagenomes</taxon>
        <taxon>ecological metagenomes</taxon>
    </lineage>
</organism>
<dbReference type="SUPFAM" id="SSF47240">
    <property type="entry name" value="Ferritin-like"/>
    <property type="match status" value="1"/>
</dbReference>
<reference evidence="2" key="1">
    <citation type="journal article" date="2015" name="Nature">
        <title>Complex archaea that bridge the gap between prokaryotes and eukaryotes.</title>
        <authorList>
            <person name="Spang A."/>
            <person name="Saw J.H."/>
            <person name="Jorgensen S.L."/>
            <person name="Zaremba-Niedzwiedzka K."/>
            <person name="Martijn J."/>
            <person name="Lind A.E."/>
            <person name="van Eijk R."/>
            <person name="Schleper C."/>
            <person name="Guy L."/>
            <person name="Ettema T.J."/>
        </authorList>
    </citation>
    <scope>NUCLEOTIDE SEQUENCE</scope>
</reference>
<gene>
    <name evidence="2" type="ORF">LCGC14_0032540</name>
</gene>
<dbReference type="CDD" id="cd00657">
    <property type="entry name" value="Ferritin_like"/>
    <property type="match status" value="1"/>
</dbReference>
<dbReference type="PROSITE" id="PS50905">
    <property type="entry name" value="FERRITIN_LIKE"/>
    <property type="match status" value="1"/>
</dbReference>